<feature type="compositionally biased region" description="Basic and acidic residues" evidence="1">
    <location>
        <begin position="54"/>
        <end position="64"/>
    </location>
</feature>
<feature type="region of interest" description="Disordered" evidence="1">
    <location>
        <begin position="49"/>
        <end position="237"/>
    </location>
</feature>
<dbReference type="RefSeq" id="XP_009496775.1">
    <property type="nucleotide sequence ID" value="XM_009498500.1"/>
</dbReference>
<organism evidence="2">
    <name type="scientific">Fonticula alba</name>
    <name type="common">Slime mold</name>
    <dbReference type="NCBI Taxonomy" id="691883"/>
    <lineage>
        <taxon>Eukaryota</taxon>
        <taxon>Rotosphaerida</taxon>
        <taxon>Fonticulaceae</taxon>
        <taxon>Fonticula</taxon>
    </lineage>
</organism>
<name>A0A058Z4I8_FONAL</name>
<feature type="compositionally biased region" description="Low complexity" evidence="1">
    <location>
        <begin position="81"/>
        <end position="109"/>
    </location>
</feature>
<feature type="compositionally biased region" description="Gly residues" evidence="1">
    <location>
        <begin position="170"/>
        <end position="186"/>
    </location>
</feature>
<dbReference type="OMA" id="HQAMMES"/>
<reference evidence="2" key="1">
    <citation type="submission" date="2013-04" db="EMBL/GenBank/DDBJ databases">
        <title>The Genome Sequence of Fonticula alba ATCC 38817.</title>
        <authorList>
            <consortium name="The Broad Institute Genomics Platform"/>
            <person name="Russ C."/>
            <person name="Cuomo C."/>
            <person name="Burger G."/>
            <person name="Gray M.W."/>
            <person name="Holland P.W.H."/>
            <person name="King N."/>
            <person name="Lang F.B.F."/>
            <person name="Roger A.J."/>
            <person name="Ruiz-Trillo I."/>
            <person name="Brown M."/>
            <person name="Walker B."/>
            <person name="Young S."/>
            <person name="Zeng Q."/>
            <person name="Gargeya S."/>
            <person name="Fitzgerald M."/>
            <person name="Haas B."/>
            <person name="Abouelleil A."/>
            <person name="Allen A.W."/>
            <person name="Alvarado L."/>
            <person name="Arachchi H.M."/>
            <person name="Berlin A.M."/>
            <person name="Chapman S.B."/>
            <person name="Gainer-Dewar J."/>
            <person name="Goldberg J."/>
            <person name="Griggs A."/>
            <person name="Gujja S."/>
            <person name="Hansen M."/>
            <person name="Howarth C."/>
            <person name="Imamovic A."/>
            <person name="Ireland A."/>
            <person name="Larimer J."/>
            <person name="McCowan C."/>
            <person name="Murphy C."/>
            <person name="Pearson M."/>
            <person name="Poon T.W."/>
            <person name="Priest M."/>
            <person name="Roberts A."/>
            <person name="Saif S."/>
            <person name="Shea T."/>
            <person name="Sisk P."/>
            <person name="Sykes S."/>
            <person name="Wortman J."/>
            <person name="Nusbaum C."/>
            <person name="Birren B."/>
        </authorList>
    </citation>
    <scope>NUCLEOTIDE SEQUENCE [LARGE SCALE GENOMIC DNA]</scope>
    <source>
        <strain evidence="2">ATCC 38817</strain>
    </source>
</reference>
<keyword evidence="3" id="KW-1185">Reference proteome</keyword>
<dbReference type="EMBL" id="KB932207">
    <property type="protein sequence ID" value="KCV69204.1"/>
    <property type="molecule type" value="Genomic_DNA"/>
</dbReference>
<dbReference type="AlphaFoldDB" id="A0A058Z4I8"/>
<feature type="compositionally biased region" description="Low complexity" evidence="1">
    <location>
        <begin position="187"/>
        <end position="207"/>
    </location>
</feature>
<gene>
    <name evidence="2" type="ORF">H696_04614</name>
</gene>
<protein>
    <submittedName>
        <fullName evidence="2">Uncharacterized protein</fullName>
    </submittedName>
</protein>
<proteinExistence type="predicted"/>
<accession>A0A058Z4I8</accession>
<feature type="compositionally biased region" description="Low complexity" evidence="1">
    <location>
        <begin position="140"/>
        <end position="169"/>
    </location>
</feature>
<evidence type="ECO:0000313" key="2">
    <source>
        <dbReference type="EMBL" id="KCV69204.1"/>
    </source>
</evidence>
<sequence length="276" mass="27866">MHGHRQIGELLLQKRADPTARDIFTHNAADVCVFSRRIREGDFPAQLNKTIAQTEKRRLSEARKQSAKNKKLEKRERELRAAAASASPSSPSPGSIATSSSSSSLAPSAMHPGDYSPGGGDHPHAGPMSSSPISAGGGQSPVSASSSPAPGSSLSRRSSMAASAASRFGLGSGSGSGSGGSLGGASGRSYLHQAMMESQAAEAASGMAGPGGWSEDASHSTPPPGGQPNVPVYGAKHSHPSSYAAAIVDSNGPPPGASLSRRGSVALRNAFFRGGT</sequence>
<evidence type="ECO:0000313" key="3">
    <source>
        <dbReference type="Proteomes" id="UP000030693"/>
    </source>
</evidence>
<evidence type="ECO:0000256" key="1">
    <source>
        <dbReference type="SAM" id="MobiDB-lite"/>
    </source>
</evidence>
<dbReference type="Proteomes" id="UP000030693">
    <property type="component" value="Unassembled WGS sequence"/>
</dbReference>
<dbReference type="GeneID" id="20529339"/>